<evidence type="ECO:0000313" key="1">
    <source>
        <dbReference type="EMBL" id="GEM76786.1"/>
    </source>
</evidence>
<dbReference type="EMBL" id="BJXJ01000032">
    <property type="protein sequence ID" value="GEM76786.1"/>
    <property type="molecule type" value="Genomic_DNA"/>
</dbReference>
<dbReference type="Proteomes" id="UP000321922">
    <property type="component" value="Unassembled WGS sequence"/>
</dbReference>
<proteinExistence type="predicted"/>
<dbReference type="RefSeq" id="WP_039980062.1">
    <property type="nucleotide sequence ID" value="NZ_BAOJ01000026.1"/>
</dbReference>
<organism evidence="1 2">
    <name type="scientific">Vibrio sagamiensis NBRC 104589</name>
    <dbReference type="NCBI Taxonomy" id="1219064"/>
    <lineage>
        <taxon>Bacteria</taxon>
        <taxon>Pseudomonadati</taxon>
        <taxon>Pseudomonadota</taxon>
        <taxon>Gammaproteobacteria</taxon>
        <taxon>Vibrionales</taxon>
        <taxon>Vibrionaceae</taxon>
        <taxon>Vibrio</taxon>
    </lineage>
</organism>
<dbReference type="NCBIfam" id="TIGR02444">
    <property type="entry name" value="TIGR02444 family protein"/>
    <property type="match status" value="1"/>
</dbReference>
<comment type="caution">
    <text evidence="1">The sequence shown here is derived from an EMBL/GenBank/DDBJ whole genome shotgun (WGS) entry which is preliminary data.</text>
</comment>
<accession>A0A511QI11</accession>
<evidence type="ECO:0000313" key="2">
    <source>
        <dbReference type="Proteomes" id="UP000321922"/>
    </source>
</evidence>
<gene>
    <name evidence="1" type="ORF">VSA01S_28980</name>
</gene>
<dbReference type="InterPro" id="IPR012659">
    <property type="entry name" value="CHP02444"/>
</dbReference>
<name>A0A511QI11_9VIBR</name>
<dbReference type="Pfam" id="PF09523">
    <property type="entry name" value="DUF2390"/>
    <property type="match status" value="1"/>
</dbReference>
<protein>
    <submittedName>
        <fullName evidence="1">TIGR02444 family protein</fullName>
    </submittedName>
</protein>
<keyword evidence="2" id="KW-1185">Reference proteome</keyword>
<reference evidence="1 2" key="1">
    <citation type="submission" date="2019-07" db="EMBL/GenBank/DDBJ databases">
        <title>Whole genome shotgun sequence of Vibrio sagamiensis NBRC 104589.</title>
        <authorList>
            <person name="Hosoyama A."/>
            <person name="Uohara A."/>
            <person name="Ohji S."/>
            <person name="Ichikawa N."/>
        </authorList>
    </citation>
    <scope>NUCLEOTIDE SEQUENCE [LARGE SCALE GENOMIC DNA]</scope>
    <source>
        <strain evidence="1 2">NBRC 104589</strain>
    </source>
</reference>
<dbReference type="AlphaFoldDB" id="A0A511QI11"/>
<sequence length="159" mass="18674">MSNRHANPPLTLERLWQFSLQFYGVRRVKEACLSLQNHYHGNVNLVLLLRWLDEQQVTFSEQDWPAVQHSLTRSETLLHSYRKLRRQLKSQLNDTLYRQALQFELELEKQQQADLVDCINTLSLTANNGDPLTLKYCRHLGGEHLQHAFSLPIPEFPRA</sequence>
<dbReference type="OrthoDB" id="5795846at2"/>